<reference evidence="8 9" key="1">
    <citation type="submission" date="2020-08" db="EMBL/GenBank/DDBJ databases">
        <title>Sequencing the genomes of 1000 actinobacteria strains.</title>
        <authorList>
            <person name="Klenk H.-P."/>
        </authorList>
    </citation>
    <scope>NUCLEOTIDE SEQUENCE [LARGE SCALE GENOMIC DNA]</scope>
    <source>
        <strain evidence="8 9">DSM 45859</strain>
    </source>
</reference>
<evidence type="ECO:0000313" key="9">
    <source>
        <dbReference type="Proteomes" id="UP000581769"/>
    </source>
</evidence>
<evidence type="ECO:0000256" key="2">
    <source>
        <dbReference type="ARBA" id="ARBA00022692"/>
    </source>
</evidence>
<dbReference type="InterPro" id="IPR000412">
    <property type="entry name" value="ABC_2_transport"/>
</dbReference>
<feature type="transmembrane region" description="Helical" evidence="6">
    <location>
        <begin position="175"/>
        <end position="195"/>
    </location>
</feature>
<feature type="transmembrane region" description="Helical" evidence="6">
    <location>
        <begin position="29"/>
        <end position="51"/>
    </location>
</feature>
<evidence type="ECO:0000256" key="3">
    <source>
        <dbReference type="ARBA" id="ARBA00022989"/>
    </source>
</evidence>
<evidence type="ECO:0000313" key="8">
    <source>
        <dbReference type="EMBL" id="MBB4683412.1"/>
    </source>
</evidence>
<dbReference type="PROSITE" id="PS51012">
    <property type="entry name" value="ABC_TM2"/>
    <property type="match status" value="1"/>
</dbReference>
<feature type="transmembrane region" description="Helical" evidence="6">
    <location>
        <begin position="63"/>
        <end position="88"/>
    </location>
</feature>
<comment type="subcellular location">
    <subcellularLocation>
        <location evidence="6">Cell membrane</location>
        <topology evidence="6">Multi-pass membrane protein</topology>
    </subcellularLocation>
    <subcellularLocation>
        <location evidence="1">Membrane</location>
        <topology evidence="1">Multi-pass membrane protein</topology>
    </subcellularLocation>
</comment>
<evidence type="ECO:0000259" key="7">
    <source>
        <dbReference type="PROSITE" id="PS51012"/>
    </source>
</evidence>
<dbReference type="InterPro" id="IPR013525">
    <property type="entry name" value="ABC2_TM"/>
</dbReference>
<proteinExistence type="inferred from homology"/>
<comment type="similarity">
    <text evidence="6">Belongs to the ABC-2 integral membrane protein family.</text>
</comment>
<feature type="transmembrane region" description="Helical" evidence="6">
    <location>
        <begin position="232"/>
        <end position="249"/>
    </location>
</feature>
<evidence type="ECO:0000256" key="6">
    <source>
        <dbReference type="RuleBase" id="RU361157"/>
    </source>
</evidence>
<keyword evidence="6" id="KW-1003">Cell membrane</keyword>
<name>A0A840IQD7_9PSEU</name>
<keyword evidence="9" id="KW-1185">Reference proteome</keyword>
<dbReference type="GO" id="GO:0043190">
    <property type="term" value="C:ATP-binding cassette (ABC) transporter complex"/>
    <property type="evidence" value="ECO:0007669"/>
    <property type="project" value="InterPro"/>
</dbReference>
<evidence type="ECO:0000256" key="1">
    <source>
        <dbReference type="ARBA" id="ARBA00004141"/>
    </source>
</evidence>
<feature type="transmembrane region" description="Helical" evidence="6">
    <location>
        <begin position="145"/>
        <end position="168"/>
    </location>
</feature>
<gene>
    <name evidence="8" type="ORF">BJY18_000897</name>
</gene>
<organism evidence="8 9">
    <name type="scientific">Amycolatopsis jiangsuensis</name>
    <dbReference type="NCBI Taxonomy" id="1181879"/>
    <lineage>
        <taxon>Bacteria</taxon>
        <taxon>Bacillati</taxon>
        <taxon>Actinomycetota</taxon>
        <taxon>Actinomycetes</taxon>
        <taxon>Pseudonocardiales</taxon>
        <taxon>Pseudonocardiaceae</taxon>
        <taxon>Amycolatopsis</taxon>
    </lineage>
</organism>
<dbReference type="AlphaFoldDB" id="A0A840IQD7"/>
<evidence type="ECO:0000256" key="4">
    <source>
        <dbReference type="ARBA" id="ARBA00023136"/>
    </source>
</evidence>
<keyword evidence="3 6" id="KW-1133">Transmembrane helix</keyword>
<keyword evidence="2 6" id="KW-0812">Transmembrane</keyword>
<feature type="domain" description="ABC transmembrane type-2" evidence="7">
    <location>
        <begin position="29"/>
        <end position="255"/>
    </location>
</feature>
<dbReference type="GO" id="GO:0046677">
    <property type="term" value="P:response to antibiotic"/>
    <property type="evidence" value="ECO:0007669"/>
    <property type="project" value="UniProtKB-KW"/>
</dbReference>
<sequence>MPAVPAASAVPALFRLTVTETKLFFREPVIVFFALAFPPILLVVLGLVPSMRQPDPALGGGTAIALYVPIVIALGLAMFALNGLSQLFATYREKGVLRRMRTTPVRPRIMLGAQVLMATVLSVVTMVVSLLIGRFAFDVPLPRQAGAYVLGYLLVALSLFAIGLLVASVAPSGKAAGAIGTLTFFPLMFFAGLWVPRAGMNSVLRTISDFTPLGAGVQALQDATSGHWPQPLHLAVLLGWTILAGRLAARYFRWE</sequence>
<keyword evidence="4 6" id="KW-0472">Membrane</keyword>
<feature type="transmembrane region" description="Helical" evidence="6">
    <location>
        <begin position="109"/>
        <end position="133"/>
    </location>
</feature>
<dbReference type="PANTHER" id="PTHR43027">
    <property type="entry name" value="DOXORUBICIN RESISTANCE ABC TRANSPORTER PERMEASE PROTEIN DRRC-RELATED"/>
    <property type="match status" value="1"/>
</dbReference>
<dbReference type="PIRSF" id="PIRSF006648">
    <property type="entry name" value="DrrB"/>
    <property type="match status" value="1"/>
</dbReference>
<dbReference type="GO" id="GO:0140359">
    <property type="term" value="F:ABC-type transporter activity"/>
    <property type="evidence" value="ECO:0007669"/>
    <property type="project" value="InterPro"/>
</dbReference>
<evidence type="ECO:0000256" key="5">
    <source>
        <dbReference type="ARBA" id="ARBA00023251"/>
    </source>
</evidence>
<dbReference type="Proteomes" id="UP000581769">
    <property type="component" value="Unassembled WGS sequence"/>
</dbReference>
<dbReference type="RefSeq" id="WP_312873735.1">
    <property type="nucleotide sequence ID" value="NZ_JACHMG010000001.1"/>
</dbReference>
<keyword evidence="5" id="KW-0046">Antibiotic resistance</keyword>
<dbReference type="EMBL" id="JACHMG010000001">
    <property type="protein sequence ID" value="MBB4683412.1"/>
    <property type="molecule type" value="Genomic_DNA"/>
</dbReference>
<comment type="caution">
    <text evidence="8">The sequence shown here is derived from an EMBL/GenBank/DDBJ whole genome shotgun (WGS) entry which is preliminary data.</text>
</comment>
<dbReference type="InterPro" id="IPR047817">
    <property type="entry name" value="ABC2_TM_bact-type"/>
</dbReference>
<dbReference type="InterPro" id="IPR052902">
    <property type="entry name" value="ABC-2_transporter"/>
</dbReference>
<keyword evidence="6" id="KW-0813">Transport</keyword>
<protein>
    <recommendedName>
        <fullName evidence="6">Transport permease protein</fullName>
    </recommendedName>
</protein>
<accession>A0A840IQD7</accession>
<dbReference type="Pfam" id="PF01061">
    <property type="entry name" value="ABC2_membrane"/>
    <property type="match status" value="1"/>
</dbReference>
<dbReference type="PANTHER" id="PTHR43027:SF2">
    <property type="entry name" value="TRANSPORT PERMEASE PROTEIN"/>
    <property type="match status" value="1"/>
</dbReference>